<keyword evidence="4" id="KW-1185">Reference proteome</keyword>
<dbReference type="RefSeq" id="XP_013263806.1">
    <property type="nucleotide sequence ID" value="XM_013408352.1"/>
</dbReference>
<accession>A0A072PMX6</accession>
<evidence type="ECO:0000259" key="2">
    <source>
        <dbReference type="Pfam" id="PF22980"/>
    </source>
</evidence>
<comment type="caution">
    <text evidence="3">The sequence shown here is derived from an EMBL/GenBank/DDBJ whole genome shotgun (WGS) entry which is preliminary data.</text>
</comment>
<dbReference type="CDD" id="cd00167">
    <property type="entry name" value="SANT"/>
    <property type="match status" value="1"/>
</dbReference>
<evidence type="ECO:0000313" key="3">
    <source>
        <dbReference type="EMBL" id="KEF61216.1"/>
    </source>
</evidence>
<proteinExistence type="predicted"/>
<evidence type="ECO:0000313" key="4">
    <source>
        <dbReference type="Proteomes" id="UP000027920"/>
    </source>
</evidence>
<dbReference type="Pfam" id="PF22980">
    <property type="entry name" value="Myb_DNA-bind_8"/>
    <property type="match status" value="1"/>
</dbReference>
<dbReference type="HOGENOM" id="CLU_126104_0_0_1"/>
<dbReference type="EMBL" id="AMGV01000002">
    <property type="protein sequence ID" value="KEF61216.1"/>
    <property type="molecule type" value="Genomic_DNA"/>
</dbReference>
<feature type="region of interest" description="Disordered" evidence="1">
    <location>
        <begin position="61"/>
        <end position="151"/>
    </location>
</feature>
<protein>
    <recommendedName>
        <fullName evidence="2">Myb-like DNA-binding domain-containing protein</fullName>
    </recommendedName>
</protein>
<dbReference type="Proteomes" id="UP000027920">
    <property type="component" value="Unassembled WGS sequence"/>
</dbReference>
<reference evidence="3 4" key="1">
    <citation type="submission" date="2013-03" db="EMBL/GenBank/DDBJ databases">
        <title>The Genome Sequence of Exophiala aquamarina CBS 119918.</title>
        <authorList>
            <consortium name="The Broad Institute Genomics Platform"/>
            <person name="Cuomo C."/>
            <person name="de Hoog S."/>
            <person name="Gorbushina A."/>
            <person name="Walker B."/>
            <person name="Young S.K."/>
            <person name="Zeng Q."/>
            <person name="Gargeya S."/>
            <person name="Fitzgerald M."/>
            <person name="Haas B."/>
            <person name="Abouelleil A."/>
            <person name="Allen A.W."/>
            <person name="Alvarado L."/>
            <person name="Arachchi H.M."/>
            <person name="Berlin A.M."/>
            <person name="Chapman S.B."/>
            <person name="Gainer-Dewar J."/>
            <person name="Goldberg J."/>
            <person name="Griggs A."/>
            <person name="Gujja S."/>
            <person name="Hansen M."/>
            <person name="Howarth C."/>
            <person name="Imamovic A."/>
            <person name="Ireland A."/>
            <person name="Larimer J."/>
            <person name="McCowan C."/>
            <person name="Murphy C."/>
            <person name="Pearson M."/>
            <person name="Poon T.W."/>
            <person name="Priest M."/>
            <person name="Roberts A."/>
            <person name="Saif S."/>
            <person name="Shea T."/>
            <person name="Sisk P."/>
            <person name="Sykes S."/>
            <person name="Wortman J."/>
            <person name="Nusbaum C."/>
            <person name="Birren B."/>
        </authorList>
    </citation>
    <scope>NUCLEOTIDE SEQUENCE [LARGE SCALE GENOMIC DNA]</scope>
    <source>
        <strain evidence="3 4">CBS 119918</strain>
    </source>
</reference>
<dbReference type="OrthoDB" id="4121160at2759"/>
<dbReference type="InterPro" id="IPR001005">
    <property type="entry name" value="SANT/Myb"/>
</dbReference>
<dbReference type="AlphaFoldDB" id="A0A072PMX6"/>
<dbReference type="InterPro" id="IPR054505">
    <property type="entry name" value="Myb_DNA-bind_8"/>
</dbReference>
<feature type="compositionally biased region" description="Low complexity" evidence="1">
    <location>
        <begin position="73"/>
        <end position="83"/>
    </location>
</feature>
<feature type="compositionally biased region" description="Basic residues" evidence="1">
    <location>
        <begin position="122"/>
        <end position="131"/>
    </location>
</feature>
<organism evidence="3 4">
    <name type="scientific">Exophiala aquamarina CBS 119918</name>
    <dbReference type="NCBI Taxonomy" id="1182545"/>
    <lineage>
        <taxon>Eukaryota</taxon>
        <taxon>Fungi</taxon>
        <taxon>Dikarya</taxon>
        <taxon>Ascomycota</taxon>
        <taxon>Pezizomycotina</taxon>
        <taxon>Eurotiomycetes</taxon>
        <taxon>Chaetothyriomycetidae</taxon>
        <taxon>Chaetothyriales</taxon>
        <taxon>Herpotrichiellaceae</taxon>
        <taxon>Exophiala</taxon>
    </lineage>
</organism>
<evidence type="ECO:0000256" key="1">
    <source>
        <dbReference type="SAM" id="MobiDB-lite"/>
    </source>
</evidence>
<sequence length="184" mass="19656">MAPKTLDEDFRFIMTCIKHSPPAAKPNFDEVAKELGAKSGNACYHRHWAIMKRWGLAGGGVGRARKAAGGAGATTLPAATAGAGKRKPRPTKTMLDSTARHDSSSETGGIGSDDANPSPPAKRVRVARPKKTPATTIKAEDESDDDDRVRIEKCEVETTTIKTEEGTRVMAMGTQVKQESHDGE</sequence>
<gene>
    <name evidence="3" type="ORF">A1O9_02781</name>
</gene>
<dbReference type="VEuPathDB" id="FungiDB:A1O9_02781"/>
<dbReference type="GeneID" id="25277722"/>
<name>A0A072PMX6_9EURO</name>
<feature type="domain" description="Myb-like DNA-binding" evidence="2">
    <location>
        <begin position="7"/>
        <end position="55"/>
    </location>
</feature>